<dbReference type="InterPro" id="IPR001202">
    <property type="entry name" value="WW_dom"/>
</dbReference>
<keyword evidence="7" id="KW-0812">Transmembrane</keyword>
<dbReference type="GO" id="GO:0006508">
    <property type="term" value="P:proteolysis"/>
    <property type="evidence" value="ECO:0007669"/>
    <property type="project" value="UniProtKB-KW"/>
</dbReference>
<dbReference type="Gene3D" id="2.20.70.10">
    <property type="match status" value="2"/>
</dbReference>
<dbReference type="InterPro" id="IPR036852">
    <property type="entry name" value="Peptidase_S8/S53_dom_sf"/>
</dbReference>
<dbReference type="PROSITE" id="PS01159">
    <property type="entry name" value="WW_DOMAIN_1"/>
    <property type="match status" value="2"/>
</dbReference>
<dbReference type="SUPFAM" id="SSF51045">
    <property type="entry name" value="WW domain"/>
    <property type="match status" value="2"/>
</dbReference>
<evidence type="ECO:0000256" key="4">
    <source>
        <dbReference type="ARBA" id="ARBA00022825"/>
    </source>
</evidence>
<feature type="domain" description="WW" evidence="8">
    <location>
        <begin position="813"/>
        <end position="847"/>
    </location>
</feature>
<evidence type="ECO:0000256" key="2">
    <source>
        <dbReference type="ARBA" id="ARBA00022670"/>
    </source>
</evidence>
<feature type="transmembrane region" description="Helical" evidence="7">
    <location>
        <begin position="773"/>
        <end position="795"/>
    </location>
</feature>
<feature type="region of interest" description="Disordered" evidence="6">
    <location>
        <begin position="749"/>
        <end position="768"/>
    </location>
</feature>
<dbReference type="PROSITE" id="PS50020">
    <property type="entry name" value="WW_DOMAIN_2"/>
    <property type="match status" value="2"/>
</dbReference>
<feature type="active site" description="Charge relay system" evidence="5">
    <location>
        <position position="518"/>
    </location>
</feature>
<dbReference type="GO" id="GO:0004252">
    <property type="term" value="F:serine-type endopeptidase activity"/>
    <property type="evidence" value="ECO:0007669"/>
    <property type="project" value="UniProtKB-UniRule"/>
</dbReference>
<keyword evidence="4 5" id="KW-0720">Serine protease</keyword>
<dbReference type="Gene3D" id="2.60.120.380">
    <property type="match status" value="1"/>
</dbReference>
<feature type="compositionally biased region" description="Gly residues" evidence="6">
    <location>
        <begin position="749"/>
        <end position="766"/>
    </location>
</feature>
<dbReference type="InterPro" id="IPR008979">
    <property type="entry name" value="Galactose-bd-like_sf"/>
</dbReference>
<dbReference type="PANTHER" id="PTHR43399:SF4">
    <property type="entry name" value="CELL WALL-ASSOCIATED PROTEASE"/>
    <property type="match status" value="1"/>
</dbReference>
<keyword evidence="7" id="KW-1133">Transmembrane helix</keyword>
<dbReference type="EMBL" id="JBGBPQ010000003">
    <property type="protein sequence ID" value="KAL1527351.1"/>
    <property type="molecule type" value="Genomic_DNA"/>
</dbReference>
<evidence type="ECO:0000313" key="9">
    <source>
        <dbReference type="EMBL" id="KAL1527351.1"/>
    </source>
</evidence>
<dbReference type="SUPFAM" id="SSF49785">
    <property type="entry name" value="Galactose-binding domain-like"/>
    <property type="match status" value="1"/>
</dbReference>
<dbReference type="InterPro" id="IPR036020">
    <property type="entry name" value="WW_dom_sf"/>
</dbReference>
<keyword evidence="10" id="KW-1185">Reference proteome</keyword>
<reference evidence="9 10" key="1">
    <citation type="journal article" date="2024" name="Science">
        <title>Giant polyketide synthase enzymes in the biosynthesis of giant marine polyether toxins.</title>
        <authorList>
            <person name="Fallon T.R."/>
            <person name="Shende V.V."/>
            <person name="Wierzbicki I.H."/>
            <person name="Pendleton A.L."/>
            <person name="Watervoot N.F."/>
            <person name="Auber R.P."/>
            <person name="Gonzalez D.J."/>
            <person name="Wisecaver J.H."/>
            <person name="Moore B.S."/>
        </authorList>
    </citation>
    <scope>NUCLEOTIDE SEQUENCE [LARGE SCALE GENOMIC DNA]</scope>
    <source>
        <strain evidence="9 10">12B1</strain>
    </source>
</reference>
<dbReference type="PANTHER" id="PTHR43399">
    <property type="entry name" value="SUBTILISIN-RELATED"/>
    <property type="match status" value="1"/>
</dbReference>
<comment type="caution">
    <text evidence="9">The sequence shown here is derived from an EMBL/GenBank/DDBJ whole genome shotgun (WGS) entry which is preliminary data.</text>
</comment>
<evidence type="ECO:0000256" key="3">
    <source>
        <dbReference type="ARBA" id="ARBA00022801"/>
    </source>
</evidence>
<dbReference type="PRINTS" id="PR00723">
    <property type="entry name" value="SUBTILISIN"/>
</dbReference>
<evidence type="ECO:0000256" key="7">
    <source>
        <dbReference type="SAM" id="Phobius"/>
    </source>
</evidence>
<sequence>MSPLSLLLSTAAATSRRSLRESDLSYSLSDFNRNFHTRAPRHFADDASFRRRLFEHDASLADAHPHVFVARLREGHAASPAARERLGARTLSVLGDDLLVHATPDDAHTLRSRPEVVRVVPLLPELKVTPHFEALLPANVSHVSLNARLVLPAADEAEEAAQRAVSRVAAAHAARCAAAWAGRASCGGGAGGGGGGVAVRLESWRTLVVERLPANDALDFAHALADEHAVLWVEPHALYSPLNAEAAMITQSGSTPLGGGGTLVGTTPIWDMGLHGEGEVIGVGDSGLDTGHCFFEQAQGQTAAQQNPSANHRKVVAYRPYADNEATGTRDHGTHVVGSILGKSSAPAALGATEKGTAYEAKVSFTDIGPGDSPGLSVPNDLVNNFFNVDYNNGARIHSNSWGANVNAYTLSAADVDEFMHKFDDMLILFAAGNSGPQLATIGSPATCKNCLSVGASENQAPPRQDGNVAYFSSQGPTVANNAADRIKPDVVAPGFSVTSANSNSAGDCPITEMAGTSMATPVTAGDVALIRQYLREGWYPTGAKNSANSNLPSGALLKAMVIQSAVALTGLHNNQPLGPTPSNVQGFGRVQLDRVLFPLAGTTTPDKRLLMVDGGTTGTIGATGVEKTFTVPTTGTDAVLGQQFKVTLVYTDPPAQPLANTPLVNNLDLKVVYTTTAGANATLWGNGINNGDPKNNVEQVSFSLANAEPSAKVWVTVIGKSVPQPPQKFAVVVTGPLVGLVDDPGTIGGGASGGGGGGAGGGGESSGRSGDVVALSLSIPLLALAVAGGGCFAFRRRGSGGSLKGHASQKQMMLPAGWKKLSDPRSGYPYYMNEVTLATQWEVPAGAQVGAPPPPPVGAAPLPPNWIQATDPATGRVYYFNTATGTSSWTLP</sequence>
<evidence type="ECO:0000256" key="6">
    <source>
        <dbReference type="SAM" id="MobiDB-lite"/>
    </source>
</evidence>
<proteinExistence type="inferred from homology"/>
<comment type="similarity">
    <text evidence="1 5">Belongs to the peptidase S8 family.</text>
</comment>
<evidence type="ECO:0000313" key="10">
    <source>
        <dbReference type="Proteomes" id="UP001515480"/>
    </source>
</evidence>
<keyword evidence="2 5" id="KW-0645">Protease</keyword>
<organism evidence="9 10">
    <name type="scientific">Prymnesium parvum</name>
    <name type="common">Toxic golden alga</name>
    <dbReference type="NCBI Taxonomy" id="97485"/>
    <lineage>
        <taxon>Eukaryota</taxon>
        <taxon>Haptista</taxon>
        <taxon>Haptophyta</taxon>
        <taxon>Prymnesiophyceae</taxon>
        <taxon>Prymnesiales</taxon>
        <taxon>Prymnesiaceae</taxon>
        <taxon>Prymnesium</taxon>
    </lineage>
</organism>
<dbReference type="PROSITE" id="PS51892">
    <property type="entry name" value="SUBTILASE"/>
    <property type="match status" value="1"/>
</dbReference>
<dbReference type="CDD" id="cd00201">
    <property type="entry name" value="WW"/>
    <property type="match status" value="2"/>
</dbReference>
<evidence type="ECO:0000256" key="1">
    <source>
        <dbReference type="ARBA" id="ARBA00011073"/>
    </source>
</evidence>
<dbReference type="Gene3D" id="3.40.50.200">
    <property type="entry name" value="Peptidase S8/S53 domain"/>
    <property type="match status" value="1"/>
</dbReference>
<dbReference type="InterPro" id="IPR000209">
    <property type="entry name" value="Peptidase_S8/S53_dom"/>
</dbReference>
<dbReference type="Pfam" id="PF00397">
    <property type="entry name" value="WW"/>
    <property type="match status" value="2"/>
</dbReference>
<accession>A0AB34K2Q3</accession>
<dbReference type="InterPro" id="IPR015500">
    <property type="entry name" value="Peptidase_S8_subtilisin-rel"/>
</dbReference>
<dbReference type="Pfam" id="PF00082">
    <property type="entry name" value="Peptidase_S8"/>
    <property type="match status" value="1"/>
</dbReference>
<dbReference type="InterPro" id="IPR051048">
    <property type="entry name" value="Peptidase_S8/S53_subtilisin"/>
</dbReference>
<feature type="active site" description="Charge relay system" evidence="5">
    <location>
        <position position="285"/>
    </location>
</feature>
<feature type="domain" description="WW" evidence="8">
    <location>
        <begin position="861"/>
        <end position="893"/>
    </location>
</feature>
<dbReference type="InterPro" id="IPR034058">
    <property type="entry name" value="TagA/B/C/D_pept_dom"/>
</dbReference>
<keyword evidence="7" id="KW-0472">Membrane</keyword>
<dbReference type="SMART" id="SM00456">
    <property type="entry name" value="WW"/>
    <property type="match status" value="2"/>
</dbReference>
<gene>
    <name evidence="9" type="ORF">AB1Y20_016021</name>
</gene>
<protein>
    <recommendedName>
        <fullName evidence="8">WW domain-containing protein</fullName>
    </recommendedName>
</protein>
<feature type="active site" description="Charge relay system" evidence="5">
    <location>
        <position position="332"/>
    </location>
</feature>
<dbReference type="PROSITE" id="PS00138">
    <property type="entry name" value="SUBTILASE_SER"/>
    <property type="match status" value="1"/>
</dbReference>
<evidence type="ECO:0000259" key="8">
    <source>
        <dbReference type="PROSITE" id="PS50020"/>
    </source>
</evidence>
<evidence type="ECO:0000256" key="5">
    <source>
        <dbReference type="PROSITE-ProRule" id="PRU01240"/>
    </source>
</evidence>
<dbReference type="InterPro" id="IPR023828">
    <property type="entry name" value="Peptidase_S8_Ser-AS"/>
</dbReference>
<keyword evidence="3 5" id="KW-0378">Hydrolase</keyword>
<dbReference type="Proteomes" id="UP001515480">
    <property type="component" value="Unassembled WGS sequence"/>
</dbReference>
<name>A0AB34K2Q3_PRYPA</name>
<dbReference type="SUPFAM" id="SSF52743">
    <property type="entry name" value="Subtilisin-like"/>
    <property type="match status" value="1"/>
</dbReference>
<dbReference type="AlphaFoldDB" id="A0AB34K2Q3"/>
<dbReference type="CDD" id="cd04842">
    <property type="entry name" value="Peptidases_S8_Kp43_protease"/>
    <property type="match status" value="1"/>
</dbReference>